<protein>
    <recommendedName>
        <fullName evidence="1">RNA-directed DNA polymerase</fullName>
        <ecNumber evidence="1">2.7.7.49</ecNumber>
    </recommendedName>
</protein>
<dbReference type="Proteomes" id="UP000694554">
    <property type="component" value="Chromosome 3"/>
</dbReference>
<dbReference type="InterPro" id="IPR043502">
    <property type="entry name" value="DNA/RNA_pol_sf"/>
</dbReference>
<reference evidence="3" key="1">
    <citation type="submission" date="2019-08" db="EMBL/GenBank/DDBJ databases">
        <title>Phocoena sinus (Vaquita) genome, mPhoSin1, primary haplotype.</title>
        <authorList>
            <person name="Morin P."/>
            <person name="Mountcastle J."/>
            <person name="Fungtammasan C."/>
            <person name="Rhie A."/>
            <person name="Rojas-Bracho L."/>
            <person name="Smith C.R."/>
            <person name="Taylor B.L."/>
            <person name="Gulland F.M.D."/>
            <person name="Musser W."/>
            <person name="Houck M."/>
            <person name="Haase B."/>
            <person name="Paez S."/>
            <person name="Howe K."/>
            <person name="Torrance J."/>
            <person name="Formenti G."/>
            <person name="Phillippy A."/>
            <person name="Ryder O."/>
            <person name="Jarvis E.D."/>
            <person name="Fedrigo O."/>
        </authorList>
    </citation>
    <scope>NUCLEOTIDE SEQUENCE [LARGE SCALE GENOMIC DNA]</scope>
</reference>
<evidence type="ECO:0000313" key="4">
    <source>
        <dbReference type="Proteomes" id="UP000694554"/>
    </source>
</evidence>
<sequence>MRDYYKQLYANKLDNLEEMDIFLEKHNLPRLNQEEIENINRLITSTEIETVVKILPTNKSPGPDGFRGEFYQTFREELTPILLKLFQKIADEGTLPNSFYEATITLIPKPDKDTTKKENYRPISLMNINANILNKILANRIQQHIKRIIHHDQVGFIPGMQGFFSICKSINVIHHINKLKNKKPMVISIDAEKAFDKIQHPFMLKTLQKVGIEGTYLNIIKAI</sequence>
<dbReference type="AlphaFoldDB" id="A0A8C9BSH1"/>
<evidence type="ECO:0000259" key="2">
    <source>
        <dbReference type="PROSITE" id="PS50878"/>
    </source>
</evidence>
<accession>A0A8C9BSH1</accession>
<keyword evidence="4" id="KW-1185">Reference proteome</keyword>
<evidence type="ECO:0000313" key="3">
    <source>
        <dbReference type="Ensembl" id="ENSPSNP00000012871.1"/>
    </source>
</evidence>
<dbReference type="CDD" id="cd01650">
    <property type="entry name" value="RT_nLTR_like"/>
    <property type="match status" value="1"/>
</dbReference>
<dbReference type="GeneTree" id="ENSGT00940000153064"/>
<dbReference type="EC" id="2.7.7.49" evidence="1"/>
<reference evidence="3" key="2">
    <citation type="submission" date="2025-08" db="UniProtKB">
        <authorList>
            <consortium name="Ensembl"/>
        </authorList>
    </citation>
    <scope>IDENTIFICATION</scope>
</reference>
<feature type="domain" description="Reverse transcriptase" evidence="2">
    <location>
        <begin position="88"/>
        <end position="223"/>
    </location>
</feature>
<proteinExistence type="predicted"/>
<reference evidence="3" key="3">
    <citation type="submission" date="2025-09" db="UniProtKB">
        <authorList>
            <consortium name="Ensembl"/>
        </authorList>
    </citation>
    <scope>IDENTIFICATION</scope>
</reference>
<evidence type="ECO:0000256" key="1">
    <source>
        <dbReference type="ARBA" id="ARBA00012493"/>
    </source>
</evidence>
<dbReference type="SUPFAM" id="SSF56672">
    <property type="entry name" value="DNA/RNA polymerases"/>
    <property type="match status" value="1"/>
</dbReference>
<dbReference type="Ensembl" id="ENSPSNT00000014572.1">
    <property type="protein sequence ID" value="ENSPSNP00000012871.1"/>
    <property type="gene ID" value="ENSPSNG00000009525.1"/>
</dbReference>
<dbReference type="InterPro" id="IPR000477">
    <property type="entry name" value="RT_dom"/>
</dbReference>
<organism evidence="3 4">
    <name type="scientific">Phocoena sinus</name>
    <name type="common">Vaquita</name>
    <dbReference type="NCBI Taxonomy" id="42100"/>
    <lineage>
        <taxon>Eukaryota</taxon>
        <taxon>Metazoa</taxon>
        <taxon>Chordata</taxon>
        <taxon>Craniata</taxon>
        <taxon>Vertebrata</taxon>
        <taxon>Euteleostomi</taxon>
        <taxon>Mammalia</taxon>
        <taxon>Eutheria</taxon>
        <taxon>Laurasiatheria</taxon>
        <taxon>Artiodactyla</taxon>
        <taxon>Whippomorpha</taxon>
        <taxon>Cetacea</taxon>
        <taxon>Odontoceti</taxon>
        <taxon>Phocoenidae</taxon>
        <taxon>Phocoena</taxon>
    </lineage>
</organism>
<dbReference type="PANTHER" id="PTHR19446">
    <property type="entry name" value="REVERSE TRANSCRIPTASES"/>
    <property type="match status" value="1"/>
</dbReference>
<dbReference type="Pfam" id="PF00078">
    <property type="entry name" value="RVT_1"/>
    <property type="match status" value="1"/>
</dbReference>
<dbReference type="PROSITE" id="PS50878">
    <property type="entry name" value="RT_POL"/>
    <property type="match status" value="1"/>
</dbReference>
<name>A0A8C9BSH1_PHOSS</name>
<dbReference type="GO" id="GO:0003964">
    <property type="term" value="F:RNA-directed DNA polymerase activity"/>
    <property type="evidence" value="ECO:0007669"/>
    <property type="project" value="UniProtKB-EC"/>
</dbReference>